<dbReference type="Gene3D" id="3.20.20.240">
    <property type="entry name" value="Methylmalonyl-CoA mutase"/>
    <property type="match status" value="1"/>
</dbReference>
<comment type="subunit">
    <text evidence="1">Heterodimer of an alpha and a beta chain.</text>
</comment>
<dbReference type="EC" id="5.4.99.2" evidence="3"/>
<name>A0A4R5B6S4_9PSEU</name>
<feature type="non-terminal residue" evidence="3">
    <location>
        <position position="78"/>
    </location>
</feature>
<organism evidence="3 4">
    <name type="scientific">Saccharopolyspora karakumensis</name>
    <dbReference type="NCBI Taxonomy" id="2530386"/>
    <lineage>
        <taxon>Bacteria</taxon>
        <taxon>Bacillati</taxon>
        <taxon>Actinomycetota</taxon>
        <taxon>Actinomycetes</taxon>
        <taxon>Pseudonocardiales</taxon>
        <taxon>Pseudonocardiaceae</taxon>
        <taxon>Saccharopolyspora</taxon>
    </lineage>
</organism>
<dbReference type="Proteomes" id="UP000294723">
    <property type="component" value="Unassembled WGS sequence"/>
</dbReference>
<dbReference type="GO" id="GO:0004494">
    <property type="term" value="F:methylmalonyl-CoA mutase activity"/>
    <property type="evidence" value="ECO:0007669"/>
    <property type="project" value="UniProtKB-EC"/>
</dbReference>
<dbReference type="InterPro" id="IPR006099">
    <property type="entry name" value="MeMalonylCoA_mutase_a/b_cat"/>
</dbReference>
<dbReference type="AlphaFoldDB" id="A0A4R5B6S4"/>
<sequence length="78" mass="8684">MMIPNFADIPLTDPEPSTPERWQQEIRSAVGKCSDELAWEAPEGIDVQPLYTESDVDGLDFLSTYPGLAPFLRGPYPT</sequence>
<dbReference type="RefSeq" id="WP_328591031.1">
    <property type="nucleotide sequence ID" value="NZ_SMLA01000089.1"/>
</dbReference>
<dbReference type="GO" id="GO:0031419">
    <property type="term" value="F:cobalamin binding"/>
    <property type="evidence" value="ECO:0007669"/>
    <property type="project" value="InterPro"/>
</dbReference>
<proteinExistence type="predicted"/>
<protein>
    <submittedName>
        <fullName evidence="3">Methylmalonyl-CoA mutase</fullName>
        <ecNumber evidence="3">5.4.99.2</ecNumber>
    </submittedName>
</protein>
<dbReference type="SUPFAM" id="SSF51703">
    <property type="entry name" value="Cobalamin (vitamin B12)-dependent enzymes"/>
    <property type="match status" value="1"/>
</dbReference>
<evidence type="ECO:0000256" key="1">
    <source>
        <dbReference type="ARBA" id="ARBA00011870"/>
    </source>
</evidence>
<evidence type="ECO:0000313" key="4">
    <source>
        <dbReference type="Proteomes" id="UP000294723"/>
    </source>
</evidence>
<dbReference type="InterPro" id="IPR016176">
    <property type="entry name" value="Cbl-dep_enz_cat"/>
</dbReference>
<dbReference type="EMBL" id="SMLA01000089">
    <property type="protein sequence ID" value="TDD80753.1"/>
    <property type="molecule type" value="Genomic_DNA"/>
</dbReference>
<feature type="domain" description="Methylmalonyl-CoA mutase alpha/beta chain catalytic" evidence="2">
    <location>
        <begin position="42"/>
        <end position="78"/>
    </location>
</feature>
<comment type="caution">
    <text evidence="3">The sequence shown here is derived from an EMBL/GenBank/DDBJ whole genome shotgun (WGS) entry which is preliminary data.</text>
</comment>
<keyword evidence="3" id="KW-0413">Isomerase</keyword>
<evidence type="ECO:0000259" key="2">
    <source>
        <dbReference type="Pfam" id="PF01642"/>
    </source>
</evidence>
<evidence type="ECO:0000313" key="3">
    <source>
        <dbReference type="EMBL" id="TDD80753.1"/>
    </source>
</evidence>
<reference evidence="3 4" key="1">
    <citation type="submission" date="2019-03" db="EMBL/GenBank/DDBJ databases">
        <title>Draft genome sequences of novel Actinobacteria.</title>
        <authorList>
            <person name="Sahin N."/>
            <person name="Ay H."/>
            <person name="Saygin H."/>
        </authorList>
    </citation>
    <scope>NUCLEOTIDE SEQUENCE [LARGE SCALE GENOMIC DNA]</scope>
    <source>
        <strain evidence="3 4">5K548</strain>
    </source>
</reference>
<dbReference type="Pfam" id="PF01642">
    <property type="entry name" value="MM_CoA_mutase"/>
    <property type="match status" value="1"/>
</dbReference>
<accession>A0A4R5B6S4</accession>
<gene>
    <name evidence="3" type="ORF">E1202_30000</name>
</gene>
<keyword evidence="4" id="KW-1185">Reference proteome</keyword>